<dbReference type="AlphaFoldDB" id="A0A9D1EE51"/>
<feature type="domain" description="Glycoside hydrolase family 38 N-terminal" evidence="1">
    <location>
        <begin position="6"/>
        <end position="289"/>
    </location>
</feature>
<organism evidence="2 3">
    <name type="scientific">Candidatus Fimimorpha faecalis</name>
    <dbReference type="NCBI Taxonomy" id="2840824"/>
    <lineage>
        <taxon>Bacteria</taxon>
        <taxon>Bacillati</taxon>
        <taxon>Bacillota</taxon>
        <taxon>Clostridia</taxon>
        <taxon>Eubacteriales</taxon>
        <taxon>Candidatus Fimimorpha</taxon>
    </lineage>
</organism>
<evidence type="ECO:0000259" key="1">
    <source>
        <dbReference type="Pfam" id="PF01074"/>
    </source>
</evidence>
<dbReference type="CDD" id="cd10791">
    <property type="entry name" value="GH38N_AMII_like_1"/>
    <property type="match status" value="1"/>
</dbReference>
<dbReference type="Pfam" id="PF01074">
    <property type="entry name" value="Glyco_hydro_38N"/>
    <property type="match status" value="1"/>
</dbReference>
<accession>A0A9D1EE51</accession>
<evidence type="ECO:0000313" key="2">
    <source>
        <dbReference type="EMBL" id="HIR88701.1"/>
    </source>
</evidence>
<reference evidence="2" key="2">
    <citation type="journal article" date="2021" name="PeerJ">
        <title>Extensive microbial diversity within the chicken gut microbiome revealed by metagenomics and culture.</title>
        <authorList>
            <person name="Gilroy R."/>
            <person name="Ravi A."/>
            <person name="Getino M."/>
            <person name="Pursley I."/>
            <person name="Horton D.L."/>
            <person name="Alikhan N.F."/>
            <person name="Baker D."/>
            <person name="Gharbi K."/>
            <person name="Hall N."/>
            <person name="Watson M."/>
            <person name="Adriaenssens E.M."/>
            <person name="Foster-Nyarko E."/>
            <person name="Jarju S."/>
            <person name="Secka A."/>
            <person name="Antonio M."/>
            <person name="Oren A."/>
            <person name="Chaudhuri R.R."/>
            <person name="La Ragione R."/>
            <person name="Hildebrand F."/>
            <person name="Pallen M.J."/>
        </authorList>
    </citation>
    <scope>NUCLEOTIDE SEQUENCE</scope>
    <source>
        <strain evidence="2">ChiW13-3771</strain>
    </source>
</reference>
<dbReference type="InterPro" id="IPR011013">
    <property type="entry name" value="Gal_mutarotase_sf_dom"/>
</dbReference>
<dbReference type="GO" id="GO:0030246">
    <property type="term" value="F:carbohydrate binding"/>
    <property type="evidence" value="ECO:0007669"/>
    <property type="project" value="InterPro"/>
</dbReference>
<dbReference type="InterPro" id="IPR027291">
    <property type="entry name" value="Glyco_hydro_38_N_sf"/>
</dbReference>
<dbReference type="GO" id="GO:0004559">
    <property type="term" value="F:alpha-mannosidase activity"/>
    <property type="evidence" value="ECO:0007669"/>
    <property type="project" value="InterPro"/>
</dbReference>
<dbReference type="Gene3D" id="3.20.110.10">
    <property type="entry name" value="Glycoside hydrolase 38, N terminal domain"/>
    <property type="match status" value="1"/>
</dbReference>
<proteinExistence type="predicted"/>
<reference evidence="2" key="1">
    <citation type="submission" date="2020-10" db="EMBL/GenBank/DDBJ databases">
        <authorList>
            <person name="Gilroy R."/>
        </authorList>
    </citation>
    <scope>NUCLEOTIDE SEQUENCE</scope>
    <source>
        <strain evidence="2">ChiW13-3771</strain>
    </source>
</reference>
<name>A0A9D1EE51_9FIRM</name>
<protein>
    <recommendedName>
        <fullName evidence="1">Glycoside hydrolase family 38 N-terminal domain-containing protein</fullName>
    </recommendedName>
</protein>
<evidence type="ECO:0000313" key="3">
    <source>
        <dbReference type="Proteomes" id="UP000824201"/>
    </source>
</evidence>
<dbReference type="SUPFAM" id="SSF74650">
    <property type="entry name" value="Galactose mutarotase-like"/>
    <property type="match status" value="1"/>
</dbReference>
<gene>
    <name evidence="2" type="ORF">IAC96_07100</name>
</gene>
<dbReference type="InterPro" id="IPR011330">
    <property type="entry name" value="Glyco_hydro/deAcase_b/a-brl"/>
</dbReference>
<dbReference type="Proteomes" id="UP000824201">
    <property type="component" value="Unassembled WGS sequence"/>
</dbReference>
<dbReference type="InterPro" id="IPR000602">
    <property type="entry name" value="Glyco_hydro_38_N"/>
</dbReference>
<sequence>MQKINTVYVIHHSHTDIGYTDLQERVIDTQKDYIHTVLSIMEKPEYEKFRWNCETLFCVEEFFKSASKEEKEKFCKLVSEGKLGISANYLNFTDLLDSEIYNERLGEWTEYFSNQNVEMKTAMIADINGISMGYRDAMLNHGVEFLYTNIHCHHGMYPLYQNQSAYWWESKTGKRMLVWNGEHYNLGNVLGMKPNQATNYMQETYLGAGKIADGPIQTLHRNLTQYLNSCEDQGYKYNFLICSVSGVFSDNAPPSLEILNTIEEYNKVYGQEVEICMVSLQELYEKIKPALLNAPVYHGDLTDWWANGVGSTPYVVKHYRDARHRYHLCERLDNEVKKKYSKYWQIAQDNLMLYAEHTWGHSSTITNPYDTMVLNLDMRKNSYASKAHEAASHILNQIAKEKGDTLRYYQTNGTIKVCNIAQTNCPQLVEFYIETGLLQAAQIMDETGRTIPCQVSPHPRGRKISFMDVFQPGEEKIYTYHQIEPVTETINTRQCYIGSERVKDIVNNYDSETYHLPYYFDNKFFYLSYQPHKGILSFIDKRTGRELLGDGVAPIFTPIYEVTKVRKNDITGGCPEERERRIMGRNIRGCHAKLYIGELEEIICQERGPIFTILRFRYTLPGTIHADVEVKFFAEIPRIDFKLELGKTISSDIESIFLPLNLKFQNSSLYLKKGAEAFQPGIEQIPGTCMEFYMSDEGLAYLSPEGGAIIASHDVPLFYMGEMQHHPIQLCDGNKENNQRPVYSWVMNNIWETNFKMDLSGFCEYKYSLWLSEEQNPESAMKQLKEHTFDPYVLIVG</sequence>
<dbReference type="GO" id="GO:0006013">
    <property type="term" value="P:mannose metabolic process"/>
    <property type="evidence" value="ECO:0007669"/>
    <property type="project" value="InterPro"/>
</dbReference>
<dbReference type="SUPFAM" id="SSF88713">
    <property type="entry name" value="Glycoside hydrolase/deacetylase"/>
    <property type="match status" value="1"/>
</dbReference>
<comment type="caution">
    <text evidence="2">The sequence shown here is derived from an EMBL/GenBank/DDBJ whole genome shotgun (WGS) entry which is preliminary data.</text>
</comment>
<dbReference type="EMBL" id="DVHN01000081">
    <property type="protein sequence ID" value="HIR88701.1"/>
    <property type="molecule type" value="Genomic_DNA"/>
</dbReference>